<dbReference type="AlphaFoldDB" id="A0A3B1D143"/>
<evidence type="ECO:0000313" key="2">
    <source>
        <dbReference type="EMBL" id="VAX32551.1"/>
    </source>
</evidence>
<dbReference type="CDD" id="cd02440">
    <property type="entry name" value="AdoMet_MTases"/>
    <property type="match status" value="1"/>
</dbReference>
<evidence type="ECO:0000259" key="1">
    <source>
        <dbReference type="Pfam" id="PF08242"/>
    </source>
</evidence>
<dbReference type="Gene3D" id="3.40.50.150">
    <property type="entry name" value="Vaccinia Virus protein VP39"/>
    <property type="match status" value="1"/>
</dbReference>
<dbReference type="Pfam" id="PF08242">
    <property type="entry name" value="Methyltransf_12"/>
    <property type="match status" value="1"/>
</dbReference>
<dbReference type="PANTHER" id="PTHR43861">
    <property type="entry name" value="TRANS-ACONITATE 2-METHYLTRANSFERASE-RELATED"/>
    <property type="match status" value="1"/>
</dbReference>
<proteinExistence type="predicted"/>
<organism evidence="2">
    <name type="scientific">hydrothermal vent metagenome</name>
    <dbReference type="NCBI Taxonomy" id="652676"/>
    <lineage>
        <taxon>unclassified sequences</taxon>
        <taxon>metagenomes</taxon>
        <taxon>ecological metagenomes</taxon>
    </lineage>
</organism>
<dbReference type="EMBL" id="UOGG01000208">
    <property type="protein sequence ID" value="VAX32551.1"/>
    <property type="molecule type" value="Genomic_DNA"/>
</dbReference>
<dbReference type="SUPFAM" id="SSF53335">
    <property type="entry name" value="S-adenosyl-L-methionine-dependent methyltransferases"/>
    <property type="match status" value="1"/>
</dbReference>
<feature type="domain" description="Methyltransferase type 12" evidence="1">
    <location>
        <begin position="65"/>
        <end position="160"/>
    </location>
</feature>
<dbReference type="PANTHER" id="PTHR43861:SF1">
    <property type="entry name" value="TRANS-ACONITATE 2-METHYLTRANSFERASE"/>
    <property type="match status" value="1"/>
</dbReference>
<name>A0A3B1D143_9ZZZZ</name>
<accession>A0A3B1D143</accession>
<protein>
    <submittedName>
        <fullName evidence="2">Biotin synthesis protein BioC</fullName>
    </submittedName>
</protein>
<sequence>MTLDVAIDQDLPEKILAENRRVHALESGLYLQRHPEQTNFFQTNVLRSALDRLDTELGKPQSEILDLGCGTGYLTLPLLARGHRITGVDLSKQMLEVLQQQIPRSAKSRSACIEMGVEAFLETDSKTVNAVVMSALLHHLYDYESTVRKICGKLTSGGCLLIFFEPLKQKIASSLRFKLHTLLARMDESFYKRVMRLKNIPLFAEDYELSDYQRRFGGIDPNRLIEILRSMGMEIIDTQKYCSRRYGLPACFATHLLGTQNTFNLLAKKK</sequence>
<dbReference type="InterPro" id="IPR029063">
    <property type="entry name" value="SAM-dependent_MTases_sf"/>
</dbReference>
<reference evidence="2" key="1">
    <citation type="submission" date="2018-06" db="EMBL/GenBank/DDBJ databases">
        <authorList>
            <person name="Zhirakovskaya E."/>
        </authorList>
    </citation>
    <scope>NUCLEOTIDE SEQUENCE</scope>
</reference>
<dbReference type="InterPro" id="IPR013217">
    <property type="entry name" value="Methyltransf_12"/>
</dbReference>
<gene>
    <name evidence="2" type="ORF">MNBD_NITROSPINAE05-386</name>
</gene>